<dbReference type="GO" id="GO:0008422">
    <property type="term" value="F:beta-glucosidase activity"/>
    <property type="evidence" value="ECO:0007669"/>
    <property type="project" value="UniProtKB-EC"/>
</dbReference>
<dbReference type="PANTHER" id="PTHR30620">
    <property type="entry name" value="PERIPLASMIC BETA-GLUCOSIDASE-RELATED"/>
    <property type="match status" value="1"/>
</dbReference>
<dbReference type="Pfam" id="PF01915">
    <property type="entry name" value="Glyco_hydro_3_C"/>
    <property type="match status" value="1"/>
</dbReference>
<evidence type="ECO:0000256" key="7">
    <source>
        <dbReference type="RuleBase" id="RU361161"/>
    </source>
</evidence>
<evidence type="ECO:0000256" key="1">
    <source>
        <dbReference type="ARBA" id="ARBA00000448"/>
    </source>
</evidence>
<dbReference type="PROSITE" id="PS00775">
    <property type="entry name" value="GLYCOSYL_HYDROL_F3"/>
    <property type="match status" value="1"/>
</dbReference>
<dbReference type="Gene3D" id="2.60.40.10">
    <property type="entry name" value="Immunoglobulins"/>
    <property type="match status" value="1"/>
</dbReference>
<dbReference type="InterPro" id="IPR017853">
    <property type="entry name" value="GH"/>
</dbReference>
<protein>
    <recommendedName>
        <fullName evidence="3">beta-glucosidase</fullName>
        <ecNumber evidence="3">3.2.1.21</ecNumber>
    </recommendedName>
</protein>
<dbReference type="SUPFAM" id="SSF52279">
    <property type="entry name" value="Beta-D-glucan exohydrolase, C-terminal domain"/>
    <property type="match status" value="1"/>
</dbReference>
<keyword evidence="11" id="KW-1185">Reference proteome</keyword>
<evidence type="ECO:0000256" key="6">
    <source>
        <dbReference type="ARBA" id="ARBA00023295"/>
    </source>
</evidence>
<dbReference type="RefSeq" id="WP_348397485.1">
    <property type="nucleotide sequence ID" value="NZ_CP136600.1"/>
</dbReference>
<evidence type="ECO:0000256" key="4">
    <source>
        <dbReference type="ARBA" id="ARBA00022729"/>
    </source>
</evidence>
<dbReference type="Proteomes" id="UP001301442">
    <property type="component" value="Chromosome"/>
</dbReference>
<feature type="domain" description="Fibronectin type III-like" evidence="9">
    <location>
        <begin position="685"/>
        <end position="754"/>
    </location>
</feature>
<dbReference type="PANTHER" id="PTHR30620:SF16">
    <property type="entry name" value="LYSOSOMAL BETA GLUCOSIDASE"/>
    <property type="match status" value="1"/>
</dbReference>
<dbReference type="Pfam" id="PF14310">
    <property type="entry name" value="Fn3-like"/>
    <property type="match status" value="1"/>
</dbReference>
<dbReference type="EC" id="3.2.1.21" evidence="3"/>
<dbReference type="SUPFAM" id="SSF51445">
    <property type="entry name" value="(Trans)glycosidases"/>
    <property type="match status" value="1"/>
</dbReference>
<dbReference type="InterPro" id="IPR013783">
    <property type="entry name" value="Ig-like_fold"/>
</dbReference>
<dbReference type="InterPro" id="IPR036881">
    <property type="entry name" value="Glyco_hydro_3_C_sf"/>
</dbReference>
<dbReference type="NCBIfam" id="NF011678">
    <property type="entry name" value="PRK15098.1"/>
    <property type="match status" value="1"/>
</dbReference>
<organism evidence="10 11">
    <name type="scientific">Thalassotalea fonticola</name>
    <dbReference type="NCBI Taxonomy" id="3065649"/>
    <lineage>
        <taxon>Bacteria</taxon>
        <taxon>Pseudomonadati</taxon>
        <taxon>Pseudomonadota</taxon>
        <taxon>Gammaproteobacteria</taxon>
        <taxon>Alteromonadales</taxon>
        <taxon>Colwelliaceae</taxon>
        <taxon>Thalassotalea</taxon>
    </lineage>
</organism>
<dbReference type="Gene3D" id="3.20.20.300">
    <property type="entry name" value="Glycoside hydrolase, family 3, N-terminal domain"/>
    <property type="match status" value="1"/>
</dbReference>
<feature type="chain" id="PRO_5047156397" description="beta-glucosidase" evidence="8">
    <location>
        <begin position="22"/>
        <end position="767"/>
    </location>
</feature>
<dbReference type="InterPro" id="IPR026891">
    <property type="entry name" value="Fn3-like"/>
</dbReference>
<comment type="catalytic activity">
    <reaction evidence="1">
        <text>Hydrolysis of terminal, non-reducing beta-D-glucosyl residues with release of beta-D-glucose.</text>
        <dbReference type="EC" id="3.2.1.21"/>
    </reaction>
</comment>
<evidence type="ECO:0000256" key="5">
    <source>
        <dbReference type="ARBA" id="ARBA00022801"/>
    </source>
</evidence>
<sequence>MKTKLLPLIISCALVGSSAHAQSLPNQSSAPISVAETIWQDDSKVMDAFISDLMAKMTLKEKIGQLDLQAGNGVLTGSYRNKDYVKQIKAGHVGAVFNTLGANRTRALQKIAVEETRLGIPLIFGYDVIHGHRTIFPISLGEAASWDLQAIQKSARVSAEEASAEGLHWTFAPMVDVSRDPRWGRISEGAGEDVYLGTQVALARVKGFQGDDLSKTDTIMATAKHYAVYGAAEGGRDYNSTDVSERTLRSIHLPPFKALVDAGVATFMTAFNDLNGVPATANKYLLDEILRKEWGFEGFVVTDYTAVEELVKHGFAKDSKHAAELAFNAGADMDMVGQNYFKHLEASVTENKVNIATIDKSVRRILEMKYRLGLFEDPYRYSDLSREKKVVLSQENLLAAQDVARKSMVLLKNDKQTLPLSHTLNSIALIGPLANSKADIIGSWAGAGDRKTQPVTVLEGLKAKLGKDVKINFAKGASYNYQSNSNKGFGAAMVAAKKSEVIVVVMGESQKMTGEASSRTSLTLPGNQLALLKELKKLNKPIVLVLMNGRPLSLNWANDNVDAILETWFSGTMGGHAIADVLLGDYNPSGKLPVSFPRNVGQIPVYHSMKSTGRPFNPSIPLKKQNYTSRYENLENTPLYAFGHGLSYSSFDYGEIKLSSDTMTMGGSIEASVKVTNTGQYDGEEVVQLYIQDLVGSATRPVKELKGFDKSMFKKGESKVITFTITEQDLAFYRQDMSFGAEAGEFKLFIGTASDNTQSKSFSLVEK</sequence>
<evidence type="ECO:0000256" key="3">
    <source>
        <dbReference type="ARBA" id="ARBA00012744"/>
    </source>
</evidence>
<evidence type="ECO:0000259" key="9">
    <source>
        <dbReference type="SMART" id="SM01217"/>
    </source>
</evidence>
<dbReference type="SMART" id="SM01217">
    <property type="entry name" value="Fn3_like"/>
    <property type="match status" value="1"/>
</dbReference>
<dbReference type="InterPro" id="IPR036962">
    <property type="entry name" value="Glyco_hydro_3_N_sf"/>
</dbReference>
<dbReference type="InterPro" id="IPR002772">
    <property type="entry name" value="Glyco_hydro_3_C"/>
</dbReference>
<dbReference type="PRINTS" id="PR00133">
    <property type="entry name" value="GLHYDRLASE3"/>
</dbReference>
<evidence type="ECO:0000256" key="8">
    <source>
        <dbReference type="SAM" id="SignalP"/>
    </source>
</evidence>
<dbReference type="Gene3D" id="3.40.50.1700">
    <property type="entry name" value="Glycoside hydrolase family 3 C-terminal domain"/>
    <property type="match status" value="1"/>
</dbReference>
<proteinExistence type="inferred from homology"/>
<feature type="signal peptide" evidence="8">
    <location>
        <begin position="1"/>
        <end position="21"/>
    </location>
</feature>
<evidence type="ECO:0000313" key="10">
    <source>
        <dbReference type="EMBL" id="WOH38716.1"/>
    </source>
</evidence>
<reference evidence="10 11" key="1">
    <citation type="submission" date="2023-09" db="EMBL/GenBank/DDBJ databases">
        <authorList>
            <person name="Qi X."/>
        </authorList>
    </citation>
    <scope>NUCLEOTIDE SEQUENCE [LARGE SCALE GENOMIC DNA]</scope>
    <source>
        <strain evidence="10 11">S1-1</strain>
    </source>
</reference>
<dbReference type="InterPro" id="IPR051915">
    <property type="entry name" value="Cellulose_Degrad_GH3"/>
</dbReference>
<gene>
    <name evidence="10" type="primary">bglX</name>
    <name evidence="10" type="ORF">RI844_05740</name>
</gene>
<dbReference type="InterPro" id="IPR001764">
    <property type="entry name" value="Glyco_hydro_3_N"/>
</dbReference>
<evidence type="ECO:0000256" key="2">
    <source>
        <dbReference type="ARBA" id="ARBA00005336"/>
    </source>
</evidence>
<keyword evidence="6 7" id="KW-0326">Glycosidase</keyword>
<accession>A0ABZ0GSG1</accession>
<name>A0ABZ0GSG1_9GAMM</name>
<evidence type="ECO:0000313" key="11">
    <source>
        <dbReference type="Proteomes" id="UP001301442"/>
    </source>
</evidence>
<keyword evidence="5 7" id="KW-0378">Hydrolase</keyword>
<keyword evidence="4 8" id="KW-0732">Signal</keyword>
<comment type="similarity">
    <text evidence="2 7">Belongs to the glycosyl hydrolase 3 family.</text>
</comment>
<dbReference type="Pfam" id="PF00933">
    <property type="entry name" value="Glyco_hydro_3"/>
    <property type="match status" value="1"/>
</dbReference>
<dbReference type="InterPro" id="IPR019800">
    <property type="entry name" value="Glyco_hydro_3_AS"/>
</dbReference>
<dbReference type="EMBL" id="CP136600">
    <property type="protein sequence ID" value="WOH38716.1"/>
    <property type="molecule type" value="Genomic_DNA"/>
</dbReference>